<feature type="compositionally biased region" description="Low complexity" evidence="1">
    <location>
        <begin position="567"/>
        <end position="579"/>
    </location>
</feature>
<evidence type="ECO:0000256" key="1">
    <source>
        <dbReference type="SAM" id="MobiDB-lite"/>
    </source>
</evidence>
<dbReference type="GeneID" id="22576929"/>
<evidence type="ECO:0000313" key="2">
    <source>
        <dbReference type="EMBL" id="AIO00114.1"/>
    </source>
</evidence>
<feature type="compositionally biased region" description="Polar residues" evidence="1">
    <location>
        <begin position="482"/>
        <end position="491"/>
    </location>
</feature>
<organism evidence="2 3">
    <name type="scientific">Leishmania panamensis</name>
    <dbReference type="NCBI Taxonomy" id="5679"/>
    <lineage>
        <taxon>Eukaryota</taxon>
        <taxon>Discoba</taxon>
        <taxon>Euglenozoa</taxon>
        <taxon>Kinetoplastea</taxon>
        <taxon>Metakinetoplastina</taxon>
        <taxon>Trypanosomatida</taxon>
        <taxon>Trypanosomatidae</taxon>
        <taxon>Leishmaniinae</taxon>
        <taxon>Leishmania</taxon>
        <taxon>Leishmania guyanensis species complex</taxon>
    </lineage>
</organism>
<dbReference type="VEuPathDB" id="TriTrypDB:LPMP_291660"/>
<feature type="compositionally biased region" description="Low complexity" evidence="1">
    <location>
        <begin position="591"/>
        <end position="608"/>
    </location>
</feature>
<dbReference type="KEGG" id="lpan:LPMP_291660"/>
<feature type="region of interest" description="Disordered" evidence="1">
    <location>
        <begin position="453"/>
        <end position="492"/>
    </location>
</feature>
<dbReference type="EMBL" id="CP009398">
    <property type="protein sequence ID" value="AIO00114.1"/>
    <property type="molecule type" value="Genomic_DNA"/>
</dbReference>
<sequence length="708" mass="73235">MSSTVRVASSSISVAKPPASSCRMHTPSGSPKADVADSSAGSLSNQESVGAHESARRTRHVTFDEASIGYLGTYGSHRVHEESRPRVPPENVVCGTAMLSSCAASDGGGCQPLAATAASVGKPNADSWGADSEWFNKVFGAQLTPVTATAHSATAVSTSSLAAAASEPPPLPSSTLIVRPSRVSLSSFSASLPSSSTVSELADTATRGTTRRLGTAGPNRGKYTISSYQSFGASAPITRSRTFQSTRVGMNAHLARDSAGAATPVSSNMSVGEASQPTSDGGRYSSPLLTYGHAFFATATRLGNNSVVAPSCSPSAILPPPPLSVRDLRRRSPATPPSLAAFAAVAGCSGADGPCGSSSHRRLSSPSVSFSNIQASLAEVTESGQGTESIKQEASLVPPRTQTLATDQRDDESPTLRAMKLSVGERRLLEAVMTVNVRKRRIAPEIVPFVAPRTNTSASPMSATETPNSKLSSDADGGLNSIPISTSSSTGRAVRALRETTRSMDDPPAKVLSRDVRQSIDVGAPLSSPTASLCSRVSHSAAVDEESSADSSVRTGVFSAQLSSRCSTTAPPTTVSATSGMNGNPRSTTVPSADSLSSALSSSLYPSPGQRLSAVRRSGSQTSWKDDTVTAAPSALLSETRRPGAFTPRSHSHRGRMSASQLVHCQSDGCDRDEDESEPHIQVPVPTPRTSAGTSNWAAPRRRSGDRR</sequence>
<keyword evidence="3" id="KW-1185">Reference proteome</keyword>
<evidence type="ECO:0000313" key="3">
    <source>
        <dbReference type="Proteomes" id="UP000063063"/>
    </source>
</evidence>
<feature type="compositionally biased region" description="Polar residues" evidence="1">
    <location>
        <begin position="453"/>
        <end position="472"/>
    </location>
</feature>
<dbReference type="eggNOG" id="ENOG502SIZA">
    <property type="taxonomic scope" value="Eukaryota"/>
</dbReference>
<accession>A0A088RVS8</accession>
<feature type="compositionally biased region" description="Polar residues" evidence="1">
    <location>
        <begin position="580"/>
        <end position="590"/>
    </location>
</feature>
<feature type="compositionally biased region" description="Polar residues" evidence="1">
    <location>
        <begin position="39"/>
        <end position="48"/>
    </location>
</feature>
<protein>
    <submittedName>
        <fullName evidence="2">Uncharacterized protein</fullName>
    </submittedName>
</protein>
<feature type="compositionally biased region" description="Polar residues" evidence="1">
    <location>
        <begin position="688"/>
        <end position="697"/>
    </location>
</feature>
<dbReference type="Proteomes" id="UP000063063">
    <property type="component" value="Chromosome 29"/>
</dbReference>
<name>A0A088RVS8_LEIPA</name>
<reference evidence="2 3" key="1">
    <citation type="journal article" date="2015" name="Sci. Rep.">
        <title>The genome of Leishmania panamensis: insights into genomics of the L. (Viannia) subgenus.</title>
        <authorList>
            <person name="Llanes A."/>
            <person name="Restrepo C.M."/>
            <person name="Vecchio G.D."/>
            <person name="Anguizola F.J."/>
            <person name="Lleonart R."/>
        </authorList>
    </citation>
    <scope>NUCLEOTIDE SEQUENCE [LARGE SCALE GENOMIC DNA]</scope>
    <source>
        <strain evidence="2 3">MHOM/PA/94/PSC-1</strain>
    </source>
</reference>
<gene>
    <name evidence="2" type="ORF">LPMP_291660</name>
</gene>
<feature type="region of interest" description="Disordered" evidence="1">
    <location>
        <begin position="564"/>
        <end position="708"/>
    </location>
</feature>
<feature type="region of interest" description="Disordered" evidence="1">
    <location>
        <begin position="257"/>
        <end position="283"/>
    </location>
</feature>
<dbReference type="OrthoDB" id="266893at2759"/>
<dbReference type="RefSeq" id="XP_010700771.1">
    <property type="nucleotide sequence ID" value="XM_010702469.1"/>
</dbReference>
<feature type="region of interest" description="Disordered" evidence="1">
    <location>
        <begin position="380"/>
        <end position="413"/>
    </location>
</feature>
<feature type="compositionally biased region" description="Low complexity" evidence="1">
    <location>
        <begin position="1"/>
        <end position="14"/>
    </location>
</feature>
<feature type="region of interest" description="Disordered" evidence="1">
    <location>
        <begin position="1"/>
        <end position="58"/>
    </location>
</feature>
<dbReference type="VEuPathDB" id="TriTrypDB:LPAL13_290020700"/>
<feature type="compositionally biased region" description="Polar residues" evidence="1">
    <location>
        <begin position="264"/>
        <end position="279"/>
    </location>
</feature>
<dbReference type="AlphaFoldDB" id="A0A088RVS8"/>
<proteinExistence type="predicted"/>